<feature type="binding site" evidence="5">
    <location>
        <begin position="196"/>
        <end position="199"/>
    </location>
    <ligand>
        <name>substrate</name>
    </ligand>
</feature>
<evidence type="ECO:0000313" key="8">
    <source>
        <dbReference type="EMBL" id="OKL44802.1"/>
    </source>
</evidence>
<dbReference type="Gene3D" id="1.10.8.10">
    <property type="entry name" value="DNA helicase RuvA subunit, C-terminal domain"/>
    <property type="match status" value="1"/>
</dbReference>
<dbReference type="NCBIfam" id="TIGR03534">
    <property type="entry name" value="RF_mod_PrmC"/>
    <property type="match status" value="1"/>
</dbReference>
<protein>
    <recommendedName>
        <fullName evidence="5">Release factor glutamine methyltransferase</fullName>
        <shortName evidence="5">RF MTase</shortName>
        <ecNumber evidence="5">2.1.1.297</ecNumber>
    </recommendedName>
    <alternativeName>
        <fullName evidence="5">N5-glutamine methyltransferase PrmC</fullName>
    </alternativeName>
    <alternativeName>
        <fullName evidence="5">Protein-(glutamine-N5) MTase PrmC</fullName>
    </alternativeName>
    <alternativeName>
        <fullName evidence="5">Protein-glutamine N-methyltransferase PrmC</fullName>
    </alternativeName>
</protein>
<dbReference type="PROSITE" id="PS00092">
    <property type="entry name" value="N6_MTASE"/>
    <property type="match status" value="1"/>
</dbReference>
<keyword evidence="3 5" id="KW-0949">S-adenosyl-L-methionine</keyword>
<dbReference type="InterPro" id="IPR019874">
    <property type="entry name" value="RF_methyltr_PrmC"/>
</dbReference>
<comment type="caution">
    <text evidence="8">The sequence shown here is derived from an EMBL/GenBank/DDBJ whole genome shotgun (WGS) entry which is preliminary data.</text>
</comment>
<comment type="similarity">
    <text evidence="5">Belongs to the protein N5-glutamine methyltransferase family. PrmC subfamily.</text>
</comment>
<dbReference type="STRING" id="197461.A3843_05720"/>
<accession>A0A1U7JJD4</accession>
<feature type="binding site" evidence="5">
    <location>
        <begin position="130"/>
        <end position="134"/>
    </location>
    <ligand>
        <name>S-adenosyl-L-methionine</name>
        <dbReference type="ChEBI" id="CHEBI:59789"/>
    </ligand>
</feature>
<evidence type="ECO:0000256" key="2">
    <source>
        <dbReference type="ARBA" id="ARBA00022679"/>
    </source>
</evidence>
<name>A0A1U7JJD4_9HYPH</name>
<dbReference type="InterPro" id="IPR040758">
    <property type="entry name" value="PrmC_N"/>
</dbReference>
<dbReference type="EC" id="2.1.1.297" evidence="5"/>
<dbReference type="GO" id="GO:0003676">
    <property type="term" value="F:nucleic acid binding"/>
    <property type="evidence" value="ECO:0007669"/>
    <property type="project" value="InterPro"/>
</dbReference>
<dbReference type="InterPro" id="IPR002052">
    <property type="entry name" value="DNA_methylase_N6_adenine_CS"/>
</dbReference>
<dbReference type="NCBIfam" id="TIGR00536">
    <property type="entry name" value="hemK_fam"/>
    <property type="match status" value="1"/>
</dbReference>
<comment type="catalytic activity">
    <reaction evidence="4 5">
        <text>L-glutaminyl-[peptide chain release factor] + S-adenosyl-L-methionine = N(5)-methyl-L-glutaminyl-[peptide chain release factor] + S-adenosyl-L-homocysteine + H(+)</text>
        <dbReference type="Rhea" id="RHEA:42896"/>
        <dbReference type="Rhea" id="RHEA-COMP:10271"/>
        <dbReference type="Rhea" id="RHEA-COMP:10272"/>
        <dbReference type="ChEBI" id="CHEBI:15378"/>
        <dbReference type="ChEBI" id="CHEBI:30011"/>
        <dbReference type="ChEBI" id="CHEBI:57856"/>
        <dbReference type="ChEBI" id="CHEBI:59789"/>
        <dbReference type="ChEBI" id="CHEBI:61891"/>
        <dbReference type="EC" id="2.1.1.297"/>
    </reaction>
</comment>
<comment type="caution">
    <text evidence="5">Lacks conserved residue(s) required for the propagation of feature annotation.</text>
</comment>
<evidence type="ECO:0000256" key="1">
    <source>
        <dbReference type="ARBA" id="ARBA00022603"/>
    </source>
</evidence>
<organism evidence="8 9">
    <name type="scientific">Pseudovibrio exalbescens</name>
    <dbReference type="NCBI Taxonomy" id="197461"/>
    <lineage>
        <taxon>Bacteria</taxon>
        <taxon>Pseudomonadati</taxon>
        <taxon>Pseudomonadota</taxon>
        <taxon>Alphaproteobacteria</taxon>
        <taxon>Hyphomicrobiales</taxon>
        <taxon>Stappiaceae</taxon>
        <taxon>Pseudovibrio</taxon>
    </lineage>
</organism>
<dbReference type="Pfam" id="PF05175">
    <property type="entry name" value="MTS"/>
    <property type="match status" value="1"/>
</dbReference>
<dbReference type="HAMAP" id="MF_02126">
    <property type="entry name" value="RF_methyltr_PrmC"/>
    <property type="match status" value="1"/>
</dbReference>
<evidence type="ECO:0000259" key="6">
    <source>
        <dbReference type="Pfam" id="PF05175"/>
    </source>
</evidence>
<dbReference type="Proteomes" id="UP000185783">
    <property type="component" value="Unassembled WGS sequence"/>
</dbReference>
<evidence type="ECO:0000256" key="5">
    <source>
        <dbReference type="HAMAP-Rule" id="MF_02126"/>
    </source>
</evidence>
<dbReference type="Pfam" id="PF17827">
    <property type="entry name" value="PrmC_N"/>
    <property type="match status" value="1"/>
</dbReference>
<dbReference type="PANTHER" id="PTHR18895">
    <property type="entry name" value="HEMK METHYLTRANSFERASE"/>
    <property type="match status" value="1"/>
</dbReference>
<evidence type="ECO:0000313" key="9">
    <source>
        <dbReference type="Proteomes" id="UP000185783"/>
    </source>
</evidence>
<evidence type="ECO:0000259" key="7">
    <source>
        <dbReference type="Pfam" id="PF17827"/>
    </source>
</evidence>
<dbReference type="GO" id="GO:0102559">
    <property type="term" value="F:peptide chain release factor N(5)-glutamine methyltransferase activity"/>
    <property type="evidence" value="ECO:0007669"/>
    <property type="project" value="UniProtKB-EC"/>
</dbReference>
<dbReference type="InterPro" id="IPR029063">
    <property type="entry name" value="SAM-dependent_MTases_sf"/>
</dbReference>
<feature type="binding site" evidence="5">
    <location>
        <position position="153"/>
    </location>
    <ligand>
        <name>S-adenosyl-L-methionine</name>
        <dbReference type="ChEBI" id="CHEBI:59789"/>
    </ligand>
</feature>
<sequence length="290" mass="31782">MSEGAVQTFQQAFLEMRDAFRAANVSEPDLDARYLLAAAAGLDPKQLPFRYGEVASGLCLSKARDYMAKRLSGMPVGRILGEREFWGLTFKLSEGTLEPRPDTEVLVEAVLSQYGQPNSHHRDWVFADIGTGTGAIAVALLTELPNAFAVAVDISSDALHTARQNAIRHRVAERMAFVRGSYLSCLAHSYDFIVSNPPYIRGSVVGTLAEEVRKHDPIVALDGGPDGLDAYRELIGEADKALKYGGSLFLEIGWDQMFPLRQLIEQNGFFFAGGRQDLAGNDRVVVMNVD</sequence>
<dbReference type="EMBL" id="LVVZ01000010">
    <property type="protein sequence ID" value="OKL44802.1"/>
    <property type="molecule type" value="Genomic_DNA"/>
</dbReference>
<dbReference type="RefSeq" id="WP_028481311.1">
    <property type="nucleotide sequence ID" value="NZ_LVVZ01000010.1"/>
</dbReference>
<dbReference type="AlphaFoldDB" id="A0A1U7JJD4"/>
<dbReference type="InterPro" id="IPR050320">
    <property type="entry name" value="N5-glutamine_MTase"/>
</dbReference>
<evidence type="ECO:0000256" key="4">
    <source>
        <dbReference type="ARBA" id="ARBA00048391"/>
    </source>
</evidence>
<dbReference type="Gene3D" id="3.40.50.150">
    <property type="entry name" value="Vaccinia Virus protein VP39"/>
    <property type="match status" value="1"/>
</dbReference>
<proteinExistence type="inferred from homology"/>
<keyword evidence="9" id="KW-1185">Reference proteome</keyword>
<feature type="domain" description="Release factor glutamine methyltransferase N-terminal" evidence="7">
    <location>
        <begin position="12"/>
        <end position="81"/>
    </location>
</feature>
<keyword evidence="1 5" id="KW-0489">Methyltransferase</keyword>
<dbReference type="SUPFAM" id="SSF53335">
    <property type="entry name" value="S-adenosyl-L-methionine-dependent methyltransferases"/>
    <property type="match status" value="1"/>
</dbReference>
<keyword evidence="2 5" id="KW-0808">Transferase</keyword>
<evidence type="ECO:0000256" key="3">
    <source>
        <dbReference type="ARBA" id="ARBA00022691"/>
    </source>
</evidence>
<gene>
    <name evidence="5" type="primary">prmC</name>
    <name evidence="8" type="ORF">A3843_05720</name>
</gene>
<dbReference type="InterPro" id="IPR007848">
    <property type="entry name" value="Small_mtfrase_dom"/>
</dbReference>
<feature type="binding site" evidence="5">
    <location>
        <position position="196"/>
    </location>
    <ligand>
        <name>S-adenosyl-L-methionine</name>
        <dbReference type="ChEBI" id="CHEBI:59789"/>
    </ligand>
</feature>
<dbReference type="PANTHER" id="PTHR18895:SF74">
    <property type="entry name" value="MTRF1L RELEASE FACTOR GLUTAMINE METHYLTRANSFERASE"/>
    <property type="match status" value="1"/>
</dbReference>
<dbReference type="CDD" id="cd02440">
    <property type="entry name" value="AdoMet_MTases"/>
    <property type="match status" value="1"/>
</dbReference>
<comment type="function">
    <text evidence="5">Methylates the class 1 translation termination release factors RF1/PrfA and RF2/PrfB on the glutamine residue of the universally conserved GGQ motif.</text>
</comment>
<dbReference type="InterPro" id="IPR004556">
    <property type="entry name" value="HemK-like"/>
</dbReference>
<dbReference type="GO" id="GO:0032259">
    <property type="term" value="P:methylation"/>
    <property type="evidence" value="ECO:0007669"/>
    <property type="project" value="UniProtKB-KW"/>
</dbReference>
<reference evidence="8 9" key="1">
    <citation type="submission" date="2016-03" db="EMBL/GenBank/DDBJ databases">
        <title>Genome sequence of Nesiotobacter sp. nov., a moderately halophilic alphaproteobacterium isolated from the Yellow Sea, China.</title>
        <authorList>
            <person name="Zhang G."/>
            <person name="Zhang R."/>
        </authorList>
    </citation>
    <scope>NUCLEOTIDE SEQUENCE [LARGE SCALE GENOMIC DNA]</scope>
    <source>
        <strain evidence="8 9">WB1-6</strain>
    </source>
</reference>
<feature type="domain" description="Methyltransferase small" evidence="6">
    <location>
        <begin position="125"/>
        <end position="204"/>
    </location>
</feature>